<evidence type="ECO:0000256" key="4">
    <source>
        <dbReference type="ARBA" id="ARBA00023242"/>
    </source>
</evidence>
<accession>A0A2K1J705</accession>
<dbReference type="GO" id="GO:0006384">
    <property type="term" value="P:transcription initiation at RNA polymerase III promoter"/>
    <property type="evidence" value="ECO:0007669"/>
    <property type="project" value="InterPro"/>
</dbReference>
<evidence type="ECO:0000313" key="10">
    <source>
        <dbReference type="Proteomes" id="UP000006727"/>
    </source>
</evidence>
<feature type="compositionally biased region" description="Low complexity" evidence="5">
    <location>
        <begin position="510"/>
        <end position="519"/>
    </location>
</feature>
<dbReference type="PANTHER" id="PTHR13230">
    <property type="entry name" value="GENERAL TRANSCRIPTION FACTOR IIIC, POLYPEPTIDE 5"/>
    <property type="match status" value="1"/>
</dbReference>
<dbReference type="InterPro" id="IPR040454">
    <property type="entry name" value="TF_IIIC_Tfc1/Sfc1"/>
</dbReference>
<dbReference type="OrthoDB" id="5598268at2759"/>
<evidence type="ECO:0000259" key="6">
    <source>
        <dbReference type="Pfam" id="PF09734"/>
    </source>
</evidence>
<evidence type="ECO:0008006" key="11">
    <source>
        <dbReference type="Google" id="ProtNLM"/>
    </source>
</evidence>
<protein>
    <recommendedName>
        <fullName evidence="11">Transcription factor IIIC subunit 5 HTH domain-containing protein</fullName>
    </recommendedName>
</protein>
<keyword evidence="3" id="KW-0804">Transcription</keyword>
<keyword evidence="4" id="KW-0539">Nucleus</keyword>
<name>A0A2K1J705_PHYPA</name>
<evidence type="ECO:0000256" key="1">
    <source>
        <dbReference type="ARBA" id="ARBA00004123"/>
    </source>
</evidence>
<proteinExistence type="predicted"/>
<dbReference type="Gramene" id="Pp3c16_3240V3.1">
    <property type="protein sequence ID" value="Pp3c16_3240V3.1"/>
    <property type="gene ID" value="Pp3c16_3240"/>
</dbReference>
<evidence type="ECO:0000313" key="8">
    <source>
        <dbReference type="EMBL" id="PNR37307.1"/>
    </source>
</evidence>
<dbReference type="EnsemblPlants" id="Pp3c16_3240V3.1">
    <property type="protein sequence ID" value="Pp3c16_3240V3.1"/>
    <property type="gene ID" value="Pp3c16_3240"/>
</dbReference>
<reference evidence="8 10" key="1">
    <citation type="journal article" date="2008" name="Science">
        <title>The Physcomitrella genome reveals evolutionary insights into the conquest of land by plants.</title>
        <authorList>
            <person name="Rensing S."/>
            <person name="Lang D."/>
            <person name="Zimmer A."/>
            <person name="Terry A."/>
            <person name="Salamov A."/>
            <person name="Shapiro H."/>
            <person name="Nishiyama T."/>
            <person name="Perroud P.-F."/>
            <person name="Lindquist E."/>
            <person name="Kamisugi Y."/>
            <person name="Tanahashi T."/>
            <person name="Sakakibara K."/>
            <person name="Fujita T."/>
            <person name="Oishi K."/>
            <person name="Shin-I T."/>
            <person name="Kuroki Y."/>
            <person name="Toyoda A."/>
            <person name="Suzuki Y."/>
            <person name="Hashimoto A."/>
            <person name="Yamaguchi K."/>
            <person name="Sugano A."/>
            <person name="Kohara Y."/>
            <person name="Fujiyama A."/>
            <person name="Anterola A."/>
            <person name="Aoki S."/>
            <person name="Ashton N."/>
            <person name="Barbazuk W.B."/>
            <person name="Barker E."/>
            <person name="Bennetzen J."/>
            <person name="Bezanilla M."/>
            <person name="Blankenship R."/>
            <person name="Cho S.H."/>
            <person name="Dutcher S."/>
            <person name="Estelle M."/>
            <person name="Fawcett J.A."/>
            <person name="Gundlach H."/>
            <person name="Hanada K."/>
            <person name="Heyl A."/>
            <person name="Hicks K.A."/>
            <person name="Hugh J."/>
            <person name="Lohr M."/>
            <person name="Mayer K."/>
            <person name="Melkozernov A."/>
            <person name="Murata T."/>
            <person name="Nelson D."/>
            <person name="Pils B."/>
            <person name="Prigge M."/>
            <person name="Reiss B."/>
            <person name="Renner T."/>
            <person name="Rombauts S."/>
            <person name="Rushton P."/>
            <person name="Sanderfoot A."/>
            <person name="Schween G."/>
            <person name="Shiu S.-H."/>
            <person name="Stueber K."/>
            <person name="Theodoulou F.L."/>
            <person name="Tu H."/>
            <person name="Van de Peer Y."/>
            <person name="Verrier P.J."/>
            <person name="Waters E."/>
            <person name="Wood A."/>
            <person name="Yang L."/>
            <person name="Cove D."/>
            <person name="Cuming A."/>
            <person name="Hasebe M."/>
            <person name="Lucas S."/>
            <person name="Mishler D.B."/>
            <person name="Reski R."/>
            <person name="Grigoriev I."/>
            <person name="Quatrano R.S."/>
            <person name="Boore J.L."/>
        </authorList>
    </citation>
    <scope>NUCLEOTIDE SEQUENCE [LARGE SCALE GENOMIC DNA]</scope>
    <source>
        <strain evidence="9 10">cv. Gransden 2004</strain>
    </source>
</reference>
<gene>
    <name evidence="9" type="primary">LOC112293703</name>
    <name evidence="8" type="ORF">PHYPA_020415</name>
</gene>
<dbReference type="InterPro" id="IPR042536">
    <property type="entry name" value="TFIIIC_tauA_Sfc1"/>
</dbReference>
<dbReference type="FunFam" id="3.30.200.160:FF:000002">
    <property type="entry name" value="Transcription factor IIIC, subunit 5"/>
    <property type="match status" value="1"/>
</dbReference>
<dbReference type="InterPro" id="IPR041499">
    <property type="entry name" value="Tfc1/Sfc1_N"/>
</dbReference>
<dbReference type="Gene3D" id="3.30.200.160">
    <property type="entry name" value="TFIIIC, subcomplex tauA, subunit Sfc1, barrel domain"/>
    <property type="match status" value="1"/>
</dbReference>
<dbReference type="FunCoup" id="A0A2K1J705">
    <property type="interactions" value="3551"/>
</dbReference>
<evidence type="ECO:0000259" key="7">
    <source>
        <dbReference type="Pfam" id="PF17682"/>
    </source>
</evidence>
<dbReference type="PANTHER" id="PTHR13230:SF5">
    <property type="entry name" value="GENERAL TRANSCRIPTION FACTOR 3C POLYPEPTIDE 5"/>
    <property type="match status" value="1"/>
</dbReference>
<dbReference type="Pfam" id="PF09734">
    <property type="entry name" value="Tau95"/>
    <property type="match status" value="1"/>
</dbReference>
<organism evidence="8">
    <name type="scientific">Physcomitrium patens</name>
    <name type="common">Spreading-leaved earth moss</name>
    <name type="synonym">Physcomitrella patens</name>
    <dbReference type="NCBI Taxonomy" id="3218"/>
    <lineage>
        <taxon>Eukaryota</taxon>
        <taxon>Viridiplantae</taxon>
        <taxon>Streptophyta</taxon>
        <taxon>Embryophyta</taxon>
        <taxon>Bryophyta</taxon>
        <taxon>Bryophytina</taxon>
        <taxon>Bryopsida</taxon>
        <taxon>Funariidae</taxon>
        <taxon>Funariales</taxon>
        <taxon>Funariaceae</taxon>
        <taxon>Physcomitrium</taxon>
    </lineage>
</organism>
<evidence type="ECO:0000313" key="9">
    <source>
        <dbReference type="EnsemblPlants" id="Pp3c16_3240V3.1"/>
    </source>
</evidence>
<reference evidence="9" key="3">
    <citation type="submission" date="2020-12" db="UniProtKB">
        <authorList>
            <consortium name="EnsemblPlants"/>
        </authorList>
    </citation>
    <scope>IDENTIFICATION</scope>
</reference>
<dbReference type="GeneID" id="112293703"/>
<dbReference type="EnsemblPlants" id="Pp3c16_3240V3.2">
    <property type="protein sequence ID" value="Pp3c16_3240V3.2"/>
    <property type="gene ID" value="Pp3c16_3240"/>
</dbReference>
<feature type="compositionally biased region" description="Acidic residues" evidence="5">
    <location>
        <begin position="520"/>
        <end position="548"/>
    </location>
</feature>
<dbReference type="STRING" id="3218.A0A2K1J705"/>
<evidence type="ECO:0000256" key="5">
    <source>
        <dbReference type="SAM" id="MobiDB-lite"/>
    </source>
</evidence>
<feature type="domain" description="Transcription factor IIIC subunit 5 HTH" evidence="6">
    <location>
        <begin position="167"/>
        <end position="318"/>
    </location>
</feature>
<sequence>MGVIIGGSASGLLPEERFFAVNFPGYPTSLQRATQALGGEARIAETRSAEANYLELKFRPEDPCAHAAFGELSQSSDLLLRIRRKRRNNLPQIDEASGINVEDNAEEFETRADIVARIEHTYNFDGMADYQYVLAVHADAARKRQKRQREMQGLGNLMDVEQDELMMLVPPLFSIKDMPEETVMRPSDFVSKKLKRKNKTDTAHMEANSMPCFAVDFKIPEVPAITRWEDELVKQTLEYNLTAATVRLFEERPIWAKLTLLDRLADLGVVITDAHVKRLLFRTGYYFGYGPFRTLWIRNGYDPRNAPESRMYQMMDFRIPRTLRDGSSGPERSSAKDSGPAWRDICTFKAAPSKKFSFVQLFDLQDDFIQEQIRKPPERTSCSEYTGWYRRSTLERLRHHIRVRFLDLMPAELAREIQSLQRISSKTVTWKGDDEIPNNAEVPHHNEVPASEPTIIVTEHAGVGIQTLSELNFTPLPSEDPYQEEPVAEIESEADLPTVEAEEDLEAEDAAAAAAAAELQVEEEEEEESDEEEDEEEEEEEDDDDIEMPPEPQDGVLGDDRSDKMPDGFLQELLKKFPFGQGYGEVEGHGGADDDAEYAIYEVADEEDDDDEN</sequence>
<dbReference type="Proteomes" id="UP000006727">
    <property type="component" value="Chromosome 16"/>
</dbReference>
<feature type="region of interest" description="Disordered" evidence="5">
    <location>
        <begin position="472"/>
        <end position="491"/>
    </location>
</feature>
<reference evidence="8 10" key="2">
    <citation type="journal article" date="2018" name="Plant J.">
        <title>The Physcomitrella patens chromosome-scale assembly reveals moss genome structure and evolution.</title>
        <authorList>
            <person name="Lang D."/>
            <person name="Ullrich K.K."/>
            <person name="Murat F."/>
            <person name="Fuchs J."/>
            <person name="Jenkins J."/>
            <person name="Haas F.B."/>
            <person name="Piednoel M."/>
            <person name="Gundlach H."/>
            <person name="Van Bel M."/>
            <person name="Meyberg R."/>
            <person name="Vives C."/>
            <person name="Morata J."/>
            <person name="Symeonidi A."/>
            <person name="Hiss M."/>
            <person name="Muchero W."/>
            <person name="Kamisugi Y."/>
            <person name="Saleh O."/>
            <person name="Blanc G."/>
            <person name="Decker E.L."/>
            <person name="van Gessel N."/>
            <person name="Grimwood J."/>
            <person name="Hayes R.D."/>
            <person name="Graham S.W."/>
            <person name="Gunter L.E."/>
            <person name="McDaniel S.F."/>
            <person name="Hoernstein S.N.W."/>
            <person name="Larsson A."/>
            <person name="Li F.W."/>
            <person name="Perroud P.F."/>
            <person name="Phillips J."/>
            <person name="Ranjan P."/>
            <person name="Rokshar D.S."/>
            <person name="Rothfels C.J."/>
            <person name="Schneider L."/>
            <person name="Shu S."/>
            <person name="Stevenson D.W."/>
            <person name="Thummler F."/>
            <person name="Tillich M."/>
            <person name="Villarreal Aguilar J.C."/>
            <person name="Widiez T."/>
            <person name="Wong G.K."/>
            <person name="Wymore A."/>
            <person name="Zhang Y."/>
            <person name="Zimmer A.D."/>
            <person name="Quatrano R.S."/>
            <person name="Mayer K.F.X."/>
            <person name="Goodstein D."/>
            <person name="Casacuberta J.M."/>
            <person name="Vandepoele K."/>
            <person name="Reski R."/>
            <person name="Cuming A.C."/>
            <person name="Tuskan G.A."/>
            <person name="Maumus F."/>
            <person name="Salse J."/>
            <person name="Schmutz J."/>
            <person name="Rensing S.A."/>
        </authorList>
    </citation>
    <scope>NUCLEOTIDE SEQUENCE [LARGE SCALE GENOMIC DNA]</scope>
    <source>
        <strain evidence="9 10">cv. Gransden 2004</strain>
    </source>
</reference>
<dbReference type="AlphaFoldDB" id="A0A2K1J705"/>
<dbReference type="Gramene" id="Pp3c16_3240V3.2">
    <property type="protein sequence ID" value="Pp3c16_3240V3.2"/>
    <property type="gene ID" value="Pp3c16_3240"/>
</dbReference>
<dbReference type="GO" id="GO:0000127">
    <property type="term" value="C:transcription factor TFIIIC complex"/>
    <property type="evidence" value="ECO:0000318"/>
    <property type="project" value="GO_Central"/>
</dbReference>
<dbReference type="GO" id="GO:0003677">
    <property type="term" value="F:DNA binding"/>
    <property type="evidence" value="ECO:0007669"/>
    <property type="project" value="UniProtKB-KW"/>
</dbReference>
<dbReference type="InterPro" id="IPR019136">
    <property type="entry name" value="TF_IIIC_su-5_HTH"/>
</dbReference>
<feature type="region of interest" description="Disordered" evidence="5">
    <location>
        <begin position="502"/>
        <end position="569"/>
    </location>
</feature>
<dbReference type="Pfam" id="PF17682">
    <property type="entry name" value="Tau95_N"/>
    <property type="match status" value="1"/>
</dbReference>
<dbReference type="EMBL" id="ABEU02000016">
    <property type="protein sequence ID" value="PNR37307.1"/>
    <property type="molecule type" value="Genomic_DNA"/>
</dbReference>
<feature type="compositionally biased region" description="Acidic residues" evidence="5">
    <location>
        <begin position="481"/>
        <end position="491"/>
    </location>
</feature>
<dbReference type="GO" id="GO:0005634">
    <property type="term" value="C:nucleus"/>
    <property type="evidence" value="ECO:0007669"/>
    <property type="project" value="UniProtKB-SubCell"/>
</dbReference>
<evidence type="ECO:0000256" key="3">
    <source>
        <dbReference type="ARBA" id="ARBA00023163"/>
    </source>
</evidence>
<evidence type="ECO:0000256" key="2">
    <source>
        <dbReference type="ARBA" id="ARBA00023125"/>
    </source>
</evidence>
<keyword evidence="2" id="KW-0238">DNA-binding</keyword>
<feature type="domain" description="Transcription factor IIIC subunit Tfc1/Sfc1 triple barrel" evidence="7">
    <location>
        <begin position="20"/>
        <end position="132"/>
    </location>
</feature>
<comment type="subcellular location">
    <subcellularLocation>
        <location evidence="1">Nucleus</location>
    </subcellularLocation>
</comment>
<keyword evidence="10" id="KW-1185">Reference proteome</keyword>
<dbReference type="RefSeq" id="XP_073395853.1">
    <property type="nucleotide sequence ID" value="XM_073539752.1"/>
</dbReference>